<accession>A0A0E1VUP0</accession>
<organism evidence="2">
    <name type="scientific">Burkholderia pseudomallei 1710a</name>
    <dbReference type="NCBI Taxonomy" id="320371"/>
    <lineage>
        <taxon>Bacteria</taxon>
        <taxon>Pseudomonadati</taxon>
        <taxon>Pseudomonadota</taxon>
        <taxon>Betaproteobacteria</taxon>
        <taxon>Burkholderiales</taxon>
        <taxon>Burkholderiaceae</taxon>
        <taxon>Burkholderia</taxon>
        <taxon>pseudomallei group</taxon>
    </lineage>
</organism>
<dbReference type="AlphaFoldDB" id="A0A0E1VUP0"/>
<protein>
    <submittedName>
        <fullName evidence="2">Uncharacterized protein</fullName>
    </submittedName>
</protein>
<dbReference type="HOGENOM" id="CLU_2932461_0_0_4"/>
<feature type="region of interest" description="Disordered" evidence="1">
    <location>
        <begin position="41"/>
        <end position="60"/>
    </location>
</feature>
<reference evidence="2" key="1">
    <citation type="submission" date="2009-05" db="EMBL/GenBank/DDBJ databases">
        <authorList>
            <person name="Harkins D.M."/>
            <person name="DeShazer D."/>
            <person name="Woods D.E."/>
            <person name="Brinkac L.M."/>
            <person name="Brown K.A."/>
            <person name="Hung G.C."/>
            <person name="Tuanyok A."/>
            <person name="Zhang B."/>
            <person name="Nierman W.C."/>
        </authorList>
    </citation>
    <scope>NUCLEOTIDE SEQUENCE [LARGE SCALE GENOMIC DNA]</scope>
    <source>
        <strain evidence="2">1710a</strain>
    </source>
</reference>
<evidence type="ECO:0000256" key="1">
    <source>
        <dbReference type="SAM" id="MobiDB-lite"/>
    </source>
</evidence>
<gene>
    <name evidence="2" type="ORF">BURPS1710A_A2881</name>
</gene>
<proteinExistence type="predicted"/>
<sequence>MSRGEALGRLESATARASQPLVVTARRDRIGADRIGMRARSANDRRGIETRRAFDVRKSQ</sequence>
<name>A0A0E1VUP0_BURPE</name>
<dbReference type="RefSeq" id="WP_004529816.1">
    <property type="nucleotide sequence ID" value="NZ_CM000833.1"/>
</dbReference>
<dbReference type="EMBL" id="CM000833">
    <property type="protein sequence ID" value="EET04640.1"/>
    <property type="molecule type" value="Genomic_DNA"/>
</dbReference>
<dbReference type="Proteomes" id="UP000001812">
    <property type="component" value="Chromosome II"/>
</dbReference>
<evidence type="ECO:0000313" key="2">
    <source>
        <dbReference type="EMBL" id="EET04640.1"/>
    </source>
</evidence>